<protein>
    <recommendedName>
        <fullName evidence="3">F-box domain-containing protein</fullName>
    </recommendedName>
</protein>
<dbReference type="OrthoDB" id="3048040at2759"/>
<organism evidence="1 2">
    <name type="scientific">Gymnopilus junonius</name>
    <name type="common">Spectacular rustgill mushroom</name>
    <name type="synonym">Gymnopilus spectabilis subsp. junonius</name>
    <dbReference type="NCBI Taxonomy" id="109634"/>
    <lineage>
        <taxon>Eukaryota</taxon>
        <taxon>Fungi</taxon>
        <taxon>Dikarya</taxon>
        <taxon>Basidiomycota</taxon>
        <taxon>Agaricomycotina</taxon>
        <taxon>Agaricomycetes</taxon>
        <taxon>Agaricomycetidae</taxon>
        <taxon>Agaricales</taxon>
        <taxon>Agaricineae</taxon>
        <taxon>Hymenogastraceae</taxon>
        <taxon>Gymnopilus</taxon>
    </lineage>
</organism>
<name>A0A9P5NBH6_GYMJU</name>
<keyword evidence="2" id="KW-1185">Reference proteome</keyword>
<dbReference type="SUPFAM" id="SSF52047">
    <property type="entry name" value="RNI-like"/>
    <property type="match status" value="1"/>
</dbReference>
<dbReference type="Gene3D" id="3.80.10.10">
    <property type="entry name" value="Ribonuclease Inhibitor"/>
    <property type="match status" value="1"/>
</dbReference>
<comment type="caution">
    <text evidence="1">The sequence shown here is derived from an EMBL/GenBank/DDBJ whole genome shotgun (WGS) entry which is preliminary data.</text>
</comment>
<accession>A0A9P5NBH6</accession>
<dbReference type="InterPro" id="IPR032675">
    <property type="entry name" value="LRR_dom_sf"/>
</dbReference>
<sequence length="472" mass="54077">MQPEGVTTPTASFDSLPFEIISKIFLDGTQNWRDFEPQVLPFPTIVSGVCTHWRNVSYGIPQLWTFILPPLHKELDECLEWTTKWLERSGTMLVSVVLDDMTVTAELKGPIASAAERKISKTLALLSKHPRRLRRLDIRSASHGAFKKFMRDLWEAPNLEQLSLCPRTYVGLGYFFSPNEEHLKWSVLSRLSNLKKFRFQNISPPCIPSLTSLTAHDIVLKYEGIKTLFAGCPSLAHLVLHDLRPITARQEPAHYTPLSCPSLRSIAVKVNQWYLDEPDYFYVFSFLHLPNLVSLEIQNDLPNIDNFFGSSLVPATIKKLRLSSMIQFGDSLTFFRSLSNLEELEMFEVPAWKLYPLDQDLSDDALVLSSTTMWPHLRSITLKTYDLKTMLSTFEFIEKRSGPSHLHLHLSRSAMWLLAEGDEASDDHDRFLEKFGNDGGKKWLEKLVQVRLMKYPSYGLLDGERVPMAEML</sequence>
<dbReference type="PANTHER" id="PTHR38926:SF72">
    <property type="entry name" value="IM:7136021-RELATED"/>
    <property type="match status" value="1"/>
</dbReference>
<dbReference type="Proteomes" id="UP000724874">
    <property type="component" value="Unassembled WGS sequence"/>
</dbReference>
<dbReference type="PANTHER" id="PTHR38926">
    <property type="entry name" value="F-BOX DOMAIN CONTAINING PROTEIN, EXPRESSED"/>
    <property type="match status" value="1"/>
</dbReference>
<gene>
    <name evidence="1" type="ORF">CPB84DRAFT_1751478</name>
</gene>
<reference evidence="1" key="1">
    <citation type="submission" date="2020-11" db="EMBL/GenBank/DDBJ databases">
        <authorList>
            <consortium name="DOE Joint Genome Institute"/>
            <person name="Ahrendt S."/>
            <person name="Riley R."/>
            <person name="Andreopoulos W."/>
            <person name="LaButti K."/>
            <person name="Pangilinan J."/>
            <person name="Ruiz-duenas F.J."/>
            <person name="Barrasa J.M."/>
            <person name="Sanchez-Garcia M."/>
            <person name="Camarero S."/>
            <person name="Miyauchi S."/>
            <person name="Serrano A."/>
            <person name="Linde D."/>
            <person name="Babiker R."/>
            <person name="Drula E."/>
            <person name="Ayuso-Fernandez I."/>
            <person name="Pacheco R."/>
            <person name="Padilla G."/>
            <person name="Ferreira P."/>
            <person name="Barriuso J."/>
            <person name="Kellner H."/>
            <person name="Castanera R."/>
            <person name="Alfaro M."/>
            <person name="Ramirez L."/>
            <person name="Pisabarro A.G."/>
            <person name="Kuo A."/>
            <person name="Tritt A."/>
            <person name="Lipzen A."/>
            <person name="He G."/>
            <person name="Yan M."/>
            <person name="Ng V."/>
            <person name="Cullen D."/>
            <person name="Martin F."/>
            <person name="Rosso M.-N."/>
            <person name="Henrissat B."/>
            <person name="Hibbett D."/>
            <person name="Martinez A.T."/>
            <person name="Grigoriev I.V."/>
        </authorList>
    </citation>
    <scope>NUCLEOTIDE SEQUENCE</scope>
    <source>
        <strain evidence="1">AH 44721</strain>
    </source>
</reference>
<dbReference type="EMBL" id="JADNYJ010000142">
    <property type="protein sequence ID" value="KAF8880236.1"/>
    <property type="molecule type" value="Genomic_DNA"/>
</dbReference>
<evidence type="ECO:0008006" key="3">
    <source>
        <dbReference type="Google" id="ProtNLM"/>
    </source>
</evidence>
<evidence type="ECO:0000313" key="1">
    <source>
        <dbReference type="EMBL" id="KAF8880236.1"/>
    </source>
</evidence>
<dbReference type="AlphaFoldDB" id="A0A9P5NBH6"/>
<proteinExistence type="predicted"/>
<evidence type="ECO:0000313" key="2">
    <source>
        <dbReference type="Proteomes" id="UP000724874"/>
    </source>
</evidence>